<dbReference type="SMART" id="SM00239">
    <property type="entry name" value="C2"/>
    <property type="match status" value="1"/>
</dbReference>
<name>Q86J14_DICDI</name>
<organism evidence="3 4">
    <name type="scientific">Dictyostelium discoideum</name>
    <name type="common">Social amoeba</name>
    <dbReference type="NCBI Taxonomy" id="44689"/>
    <lineage>
        <taxon>Eukaryota</taxon>
        <taxon>Amoebozoa</taxon>
        <taxon>Evosea</taxon>
        <taxon>Eumycetozoa</taxon>
        <taxon>Dictyostelia</taxon>
        <taxon>Dictyosteliales</taxon>
        <taxon>Dictyosteliaceae</taxon>
        <taxon>Dictyostelium</taxon>
    </lineage>
</organism>
<reference evidence="3 4" key="1">
    <citation type="journal article" date="2005" name="Nature">
        <title>The genome of the social amoeba Dictyostelium discoideum.</title>
        <authorList>
            <consortium name="The Dictyostelium discoideum Sequencing Consortium"/>
            <person name="Eichinger L."/>
            <person name="Pachebat J.A."/>
            <person name="Glockner G."/>
            <person name="Rajandream M.A."/>
            <person name="Sucgang R."/>
            <person name="Berriman M."/>
            <person name="Song J."/>
            <person name="Olsen R."/>
            <person name="Szafranski K."/>
            <person name="Xu Q."/>
            <person name="Tunggal B."/>
            <person name="Kummerfeld S."/>
            <person name="Madera M."/>
            <person name="Konfortov B.A."/>
            <person name="Rivero F."/>
            <person name="Bankier A.T."/>
            <person name="Lehmann R."/>
            <person name="Hamlin N."/>
            <person name="Davies R."/>
            <person name="Gaudet P."/>
            <person name="Fey P."/>
            <person name="Pilcher K."/>
            <person name="Chen G."/>
            <person name="Saunders D."/>
            <person name="Sodergren E."/>
            <person name="Davis P."/>
            <person name="Kerhornou A."/>
            <person name="Nie X."/>
            <person name="Hall N."/>
            <person name="Anjard C."/>
            <person name="Hemphill L."/>
            <person name="Bason N."/>
            <person name="Farbrother P."/>
            <person name="Desany B."/>
            <person name="Just E."/>
            <person name="Morio T."/>
            <person name="Rost R."/>
            <person name="Churcher C."/>
            <person name="Cooper J."/>
            <person name="Haydock S."/>
            <person name="van Driessche N."/>
            <person name="Cronin A."/>
            <person name="Goodhead I."/>
            <person name="Muzny D."/>
            <person name="Mourier T."/>
            <person name="Pain A."/>
            <person name="Lu M."/>
            <person name="Harper D."/>
            <person name="Lindsay R."/>
            <person name="Hauser H."/>
            <person name="James K."/>
            <person name="Quiles M."/>
            <person name="Madan Babu M."/>
            <person name="Saito T."/>
            <person name="Buchrieser C."/>
            <person name="Wardroper A."/>
            <person name="Felder M."/>
            <person name="Thangavelu M."/>
            <person name="Johnson D."/>
            <person name="Knights A."/>
            <person name="Loulseged H."/>
            <person name="Mungall K."/>
            <person name="Oliver K."/>
            <person name="Price C."/>
            <person name="Quail M.A."/>
            <person name="Urushihara H."/>
            <person name="Hernandez J."/>
            <person name="Rabbinowitsch E."/>
            <person name="Steffen D."/>
            <person name="Sanders M."/>
            <person name="Ma J."/>
            <person name="Kohara Y."/>
            <person name="Sharp S."/>
            <person name="Simmonds M."/>
            <person name="Spiegler S."/>
            <person name="Tivey A."/>
            <person name="Sugano S."/>
            <person name="White B."/>
            <person name="Walker D."/>
            <person name="Woodward J."/>
            <person name="Winckler T."/>
            <person name="Tanaka Y."/>
            <person name="Shaulsky G."/>
            <person name="Schleicher M."/>
            <person name="Weinstock G."/>
            <person name="Rosenthal A."/>
            <person name="Cox E.C."/>
            <person name="Chisholm R.L."/>
            <person name="Gibbs R."/>
            <person name="Loomis W.F."/>
            <person name="Platzer M."/>
            <person name="Kay R.R."/>
            <person name="Williams J."/>
            <person name="Dear P.H."/>
            <person name="Noegel A.A."/>
            <person name="Barrell B."/>
            <person name="Kuspa A."/>
        </authorList>
    </citation>
    <scope>NUCLEOTIDE SEQUENCE [LARGE SCALE GENOMIC DNA]</scope>
    <source>
        <strain evidence="3 4">AX4</strain>
    </source>
</reference>
<dbReference type="SMR" id="Q86J14"/>
<sequence length="320" mass="35224">MSNGYPQQPGQYGAYPPQQPGQYGAYPPQQQQPGHYGAPPPHHQQPGQYGAYPPQQGVGYPPQPSAFGPPPPSAFGVPPPLPQQQHAPLISPNKSIPLPPGARFTSSPISTFQIKILSARNLIAADVGGTSDPYVKIKTPATNGKDYKTRHISKSLNPIWNETFNIDLGNCVNDLVIIEVYDHDKVGSDDLIGFVALDPSTFPRGIEVVTTEQLSFVPHGEINIAITAINFGRELVPPTYKYDYERWRASIPSISKKGNEKLKNKQKKNDHKAKKNKPLGIYHNKYPPQGYSIINGYVKKNPSTAQQVGKDAKKFIKKLF</sequence>
<dbReference type="Proteomes" id="UP000002195">
    <property type="component" value="Unassembled WGS sequence"/>
</dbReference>
<dbReference type="dictyBase" id="DDB_G0274273"/>
<dbReference type="PANTHER" id="PTHR47800">
    <property type="entry name" value="C2 DOMAIN-CONTAINING PROTEIN"/>
    <property type="match status" value="1"/>
</dbReference>
<dbReference type="OMA" id="YSIANGW"/>
<dbReference type="HOGENOM" id="CLU_869952_0_0_1"/>
<dbReference type="VEuPathDB" id="AmoebaDB:DDB_G0274273"/>
<dbReference type="PaxDb" id="44689-DDB0167842"/>
<feature type="compositionally biased region" description="Pro residues" evidence="1">
    <location>
        <begin position="61"/>
        <end position="82"/>
    </location>
</feature>
<dbReference type="AlphaFoldDB" id="Q86J14"/>
<dbReference type="Gene3D" id="2.60.40.150">
    <property type="entry name" value="C2 domain"/>
    <property type="match status" value="1"/>
</dbReference>
<evidence type="ECO:0000313" key="3">
    <source>
        <dbReference type="EMBL" id="EAL70029.1"/>
    </source>
</evidence>
<dbReference type="InterPro" id="IPR035892">
    <property type="entry name" value="C2_domain_sf"/>
</dbReference>
<gene>
    <name evidence="3" type="ORF">DDB_G0274273</name>
</gene>
<dbReference type="FunCoup" id="Q86J14">
    <property type="interactions" value="2"/>
</dbReference>
<dbReference type="GeneID" id="8619401"/>
<dbReference type="FunFam" id="2.60.40.150:FF:000361">
    <property type="entry name" value="C2 domain-containing protein"/>
    <property type="match status" value="1"/>
</dbReference>
<feature type="domain" description="C2" evidence="2">
    <location>
        <begin position="88"/>
        <end position="213"/>
    </location>
</feature>
<dbReference type="SUPFAM" id="SSF49562">
    <property type="entry name" value="C2 domain (Calcium/lipid-binding domain, CaLB)"/>
    <property type="match status" value="1"/>
</dbReference>
<accession>Q555T5</accession>
<evidence type="ECO:0000313" key="4">
    <source>
        <dbReference type="Proteomes" id="UP000002195"/>
    </source>
</evidence>
<protein>
    <recommendedName>
        <fullName evidence="2">C2 domain-containing protein</fullName>
    </recommendedName>
</protein>
<dbReference type="PROSITE" id="PS50004">
    <property type="entry name" value="C2"/>
    <property type="match status" value="1"/>
</dbReference>
<dbReference type="eggNOG" id="KOG1032">
    <property type="taxonomic scope" value="Eukaryota"/>
</dbReference>
<proteinExistence type="predicted"/>
<feature type="compositionally biased region" description="Basic residues" evidence="1">
    <location>
        <begin position="264"/>
        <end position="277"/>
    </location>
</feature>
<dbReference type="RefSeq" id="XP_643975.1">
    <property type="nucleotide sequence ID" value="XM_638883.1"/>
</dbReference>
<keyword evidence="4" id="KW-1185">Reference proteome</keyword>
<dbReference type="CDD" id="cd00030">
    <property type="entry name" value="C2"/>
    <property type="match status" value="1"/>
</dbReference>
<dbReference type="InterPro" id="IPR000008">
    <property type="entry name" value="C2_dom"/>
</dbReference>
<dbReference type="EMBL" id="AAFI02000012">
    <property type="protein sequence ID" value="EAL70029.1"/>
    <property type="molecule type" value="Genomic_DNA"/>
</dbReference>
<dbReference type="GO" id="GO:0010628">
    <property type="term" value="P:positive regulation of gene expression"/>
    <property type="evidence" value="ECO:0000318"/>
    <property type="project" value="GO_Central"/>
</dbReference>
<dbReference type="InParanoid" id="Q86J14"/>
<feature type="region of interest" description="Disordered" evidence="1">
    <location>
        <begin position="258"/>
        <end position="279"/>
    </location>
</feature>
<evidence type="ECO:0000256" key="1">
    <source>
        <dbReference type="SAM" id="MobiDB-lite"/>
    </source>
</evidence>
<accession>Q86J14</accession>
<feature type="region of interest" description="Disordered" evidence="1">
    <location>
        <begin position="1"/>
        <end position="99"/>
    </location>
</feature>
<feature type="compositionally biased region" description="Low complexity" evidence="1">
    <location>
        <begin position="1"/>
        <end position="37"/>
    </location>
</feature>
<dbReference type="KEGG" id="ddi:DDB_G0274273"/>
<dbReference type="PANTHER" id="PTHR47800:SF5">
    <property type="entry name" value="FER-1-LIKE PROTEIN 6"/>
    <property type="match status" value="1"/>
</dbReference>
<comment type="caution">
    <text evidence="3">The sequence shown here is derived from an EMBL/GenBank/DDBJ whole genome shotgun (WGS) entry which is preliminary data.</text>
</comment>
<evidence type="ECO:0000259" key="2">
    <source>
        <dbReference type="PROSITE" id="PS50004"/>
    </source>
</evidence>
<feature type="compositionally biased region" description="Low complexity" evidence="1">
    <location>
        <begin position="44"/>
        <end position="60"/>
    </location>
</feature>
<dbReference type="Pfam" id="PF00168">
    <property type="entry name" value="C2"/>
    <property type="match status" value="1"/>
</dbReference>
<dbReference type="PRINTS" id="PR00360">
    <property type="entry name" value="C2DOMAIN"/>
</dbReference>
<dbReference type="PhylomeDB" id="Q86J14"/>